<dbReference type="SUPFAM" id="SSF49344">
    <property type="entry name" value="CBD9-like"/>
    <property type="match status" value="1"/>
</dbReference>
<dbReference type="STRING" id="1127699.HMPREF9151_02283"/>
<dbReference type="GO" id="GO:0016052">
    <property type="term" value="P:carbohydrate catabolic process"/>
    <property type="evidence" value="ECO:0007669"/>
    <property type="project" value="InterPro"/>
</dbReference>
<gene>
    <name evidence="2" type="ORF">HMPREF9151_02283</name>
</gene>
<protein>
    <recommendedName>
        <fullName evidence="1">Carbohydrate-binding domain-containing protein</fullName>
    </recommendedName>
</protein>
<dbReference type="RefSeq" id="WP_009161141.1">
    <property type="nucleotide sequence ID" value="NZ_KB290960.1"/>
</dbReference>
<dbReference type="EMBL" id="AMEP01000144">
    <property type="protein sequence ID" value="EKX97115.1"/>
    <property type="molecule type" value="Genomic_DNA"/>
</dbReference>
<comment type="caution">
    <text evidence="2">The sequence shown here is derived from an EMBL/GenBank/DDBJ whole genome shotgun (WGS) entry which is preliminary data.</text>
</comment>
<dbReference type="Pfam" id="PF16011">
    <property type="entry name" value="CBM9_2"/>
    <property type="match status" value="1"/>
</dbReference>
<feature type="domain" description="Carbohydrate-binding" evidence="1">
    <location>
        <begin position="18"/>
        <end position="216"/>
    </location>
</feature>
<accession>L1N168</accession>
<dbReference type="GO" id="GO:0004553">
    <property type="term" value="F:hydrolase activity, hydrolyzing O-glycosyl compounds"/>
    <property type="evidence" value="ECO:0007669"/>
    <property type="project" value="InterPro"/>
</dbReference>
<dbReference type="GO" id="GO:0030246">
    <property type="term" value="F:carbohydrate binding"/>
    <property type="evidence" value="ECO:0007669"/>
    <property type="project" value="InterPro"/>
</dbReference>
<dbReference type="CDD" id="cd09620">
    <property type="entry name" value="CBM9_like_3"/>
    <property type="match status" value="1"/>
</dbReference>
<reference evidence="2 3" key="1">
    <citation type="submission" date="2012-05" db="EMBL/GenBank/DDBJ databases">
        <authorList>
            <person name="Weinstock G."/>
            <person name="Sodergren E."/>
            <person name="Lobos E.A."/>
            <person name="Fulton L."/>
            <person name="Fulton R."/>
            <person name="Courtney L."/>
            <person name="Fronick C."/>
            <person name="O'Laughlin M."/>
            <person name="Godfrey J."/>
            <person name="Wilson R.M."/>
            <person name="Miner T."/>
            <person name="Farmer C."/>
            <person name="Delehaunty K."/>
            <person name="Cordes M."/>
            <person name="Minx P."/>
            <person name="Tomlinson C."/>
            <person name="Chen J."/>
            <person name="Wollam A."/>
            <person name="Pepin K.H."/>
            <person name="Bhonagiri V."/>
            <person name="Zhang X."/>
            <person name="Suruliraj S."/>
            <person name="Warren W."/>
            <person name="Mitreva M."/>
            <person name="Mardis E.R."/>
            <person name="Wilson R.K."/>
        </authorList>
    </citation>
    <scope>NUCLEOTIDE SEQUENCE [LARGE SCALE GENOMIC DNA]</scope>
    <source>
        <strain evidence="2 3">F0055</strain>
    </source>
</reference>
<evidence type="ECO:0000313" key="3">
    <source>
        <dbReference type="Proteomes" id="UP000010433"/>
    </source>
</evidence>
<sequence>MKKYKVKHLSVTPDTAQAVPDLLNQEKITFEQISIANWKTDYPYTPNVQFRMAYAGNVILLHYKVEEDSIRAVAAEDNGKVWEDSCCEFFISPVVDDTYYNIECNCAGTLLVGFGKDRNGRLHPSSDIMKEVSRWSSLGREPFAEKVGSYTWELALIIPTTVFFKHKEVVLTGRTIRANFYKCGDKLKKCHFLSWNAIDVPNPDFHRPEFFGELIFE</sequence>
<dbReference type="AlphaFoldDB" id="L1N168"/>
<proteinExistence type="predicted"/>
<evidence type="ECO:0000259" key="1">
    <source>
        <dbReference type="Pfam" id="PF16011"/>
    </source>
</evidence>
<dbReference type="HOGENOM" id="CLU_106157_0_0_10"/>
<dbReference type="PATRIC" id="fig|1127699.3.peg.2087"/>
<dbReference type="Proteomes" id="UP000010433">
    <property type="component" value="Unassembled WGS sequence"/>
</dbReference>
<dbReference type="OrthoDB" id="9801646at2"/>
<name>L1N168_9BACT</name>
<dbReference type="Gene3D" id="2.60.40.1190">
    <property type="match status" value="1"/>
</dbReference>
<organism evidence="2 3">
    <name type="scientific">Hoylesella saccharolytica F0055</name>
    <dbReference type="NCBI Taxonomy" id="1127699"/>
    <lineage>
        <taxon>Bacteria</taxon>
        <taxon>Pseudomonadati</taxon>
        <taxon>Bacteroidota</taxon>
        <taxon>Bacteroidia</taxon>
        <taxon>Bacteroidales</taxon>
        <taxon>Prevotellaceae</taxon>
        <taxon>Hoylesella</taxon>
    </lineage>
</organism>
<dbReference type="InterPro" id="IPR010502">
    <property type="entry name" value="Carb-bd_dom_fam9"/>
</dbReference>
<keyword evidence="3" id="KW-1185">Reference proteome</keyword>
<evidence type="ECO:0000313" key="2">
    <source>
        <dbReference type="EMBL" id="EKX97115.1"/>
    </source>
</evidence>